<dbReference type="GO" id="GO:0004674">
    <property type="term" value="F:protein serine/threonine kinase activity"/>
    <property type="evidence" value="ECO:0007669"/>
    <property type="project" value="UniProtKB-EC"/>
</dbReference>
<dbReference type="HOGENOM" id="CLU_000288_7_34_1"/>
<dbReference type="GO" id="GO:0010506">
    <property type="term" value="P:regulation of autophagy"/>
    <property type="evidence" value="ECO:0007669"/>
    <property type="project" value="InterPro"/>
</dbReference>
<dbReference type="CDD" id="cd00180">
    <property type="entry name" value="PKc"/>
    <property type="match status" value="1"/>
</dbReference>
<feature type="domain" description="Protein kinase" evidence="6">
    <location>
        <begin position="39"/>
        <end position="213"/>
    </location>
</feature>
<evidence type="ECO:0000256" key="1">
    <source>
        <dbReference type="ARBA" id="ARBA00012513"/>
    </source>
</evidence>
<dbReference type="InterPro" id="IPR011009">
    <property type="entry name" value="Kinase-like_dom_sf"/>
</dbReference>
<dbReference type="InterPro" id="IPR000719">
    <property type="entry name" value="Prot_kinase_dom"/>
</dbReference>
<dbReference type="SMART" id="SM00220">
    <property type="entry name" value="S_TKc"/>
    <property type="match status" value="1"/>
</dbReference>
<sequence length="213" mass="24964">MVYKYGSSGNKIIDDFIRYTQINLVNENGKMEYVPYEQFINIEFIAEGGFSKIYKATWIDGLVINYSNKKYIRSQNYTVVLKKINDSKNITSKELNELKIFYDYSSKNKDDYYIARYFKITQDPNSQDIMIIMPYYDSGDLKRYITKDFFNINWSEKLWRLLGIAIGLDQIHKLNIIHRDLHSGNIFTGKYDSMFIGDLGISKSATESTDNTN</sequence>
<dbReference type="SUPFAM" id="SSF56112">
    <property type="entry name" value="Protein kinase-like (PK-like)"/>
    <property type="match status" value="1"/>
</dbReference>
<keyword evidence="2" id="KW-0808">Transferase</keyword>
<dbReference type="GO" id="GO:0005776">
    <property type="term" value="C:autophagosome"/>
    <property type="evidence" value="ECO:0007669"/>
    <property type="project" value="TreeGrafter"/>
</dbReference>
<comment type="caution">
    <text evidence="7">The sequence shown here is derived from an EMBL/GenBank/DDBJ whole genome shotgun (WGS) entry which is preliminary data.</text>
</comment>
<evidence type="ECO:0000313" key="8">
    <source>
        <dbReference type="Proteomes" id="UP000022910"/>
    </source>
</evidence>
<dbReference type="Gene3D" id="1.10.510.10">
    <property type="entry name" value="Transferase(Phosphotransferase) domain 1"/>
    <property type="match status" value="1"/>
</dbReference>
<dbReference type="STRING" id="1432141.A0A015LZL6"/>
<keyword evidence="3" id="KW-0547">Nucleotide-binding</keyword>
<evidence type="ECO:0000256" key="3">
    <source>
        <dbReference type="ARBA" id="ARBA00022741"/>
    </source>
</evidence>
<dbReference type="InterPro" id="IPR045269">
    <property type="entry name" value="Atg1-like"/>
</dbReference>
<dbReference type="GO" id="GO:0005524">
    <property type="term" value="F:ATP binding"/>
    <property type="evidence" value="ECO:0007669"/>
    <property type="project" value="UniProtKB-KW"/>
</dbReference>
<dbReference type="AlphaFoldDB" id="A0A015LZL6"/>
<evidence type="ECO:0000256" key="5">
    <source>
        <dbReference type="ARBA" id="ARBA00022840"/>
    </source>
</evidence>
<dbReference type="InterPro" id="IPR001245">
    <property type="entry name" value="Ser-Thr/Tyr_kinase_cat_dom"/>
</dbReference>
<dbReference type="Proteomes" id="UP000022910">
    <property type="component" value="Unassembled WGS sequence"/>
</dbReference>
<dbReference type="GO" id="GO:0000045">
    <property type="term" value="P:autophagosome assembly"/>
    <property type="evidence" value="ECO:0007669"/>
    <property type="project" value="TreeGrafter"/>
</dbReference>
<dbReference type="EC" id="2.7.11.1" evidence="1"/>
<protein>
    <recommendedName>
        <fullName evidence="1">non-specific serine/threonine protein kinase</fullName>
        <ecNumber evidence="1">2.7.11.1</ecNumber>
    </recommendedName>
</protein>
<evidence type="ECO:0000256" key="2">
    <source>
        <dbReference type="ARBA" id="ARBA00022679"/>
    </source>
</evidence>
<gene>
    <name evidence="7" type="ORF">RirG_017660</name>
</gene>
<keyword evidence="8" id="KW-1185">Reference proteome</keyword>
<proteinExistence type="predicted"/>
<accession>A0A015LZL6</accession>
<dbReference type="SMR" id="A0A015LZL6"/>
<keyword evidence="5" id="KW-0067">ATP-binding</keyword>
<dbReference type="GO" id="GO:0005829">
    <property type="term" value="C:cytosol"/>
    <property type="evidence" value="ECO:0007669"/>
    <property type="project" value="TreeGrafter"/>
</dbReference>
<keyword evidence="4" id="KW-0418">Kinase</keyword>
<dbReference type="EMBL" id="JEMT01009563">
    <property type="protein sequence ID" value="EXX78141.1"/>
    <property type="molecule type" value="Genomic_DNA"/>
</dbReference>
<name>A0A015LZL6_RHIIW</name>
<evidence type="ECO:0000259" key="6">
    <source>
        <dbReference type="PROSITE" id="PS50011"/>
    </source>
</evidence>
<dbReference type="PANTHER" id="PTHR24348">
    <property type="entry name" value="SERINE/THREONINE-PROTEIN KINASE UNC-51-RELATED"/>
    <property type="match status" value="1"/>
</dbReference>
<dbReference type="PROSITE" id="PS50011">
    <property type="entry name" value="PROTEIN_KINASE_DOM"/>
    <property type="match status" value="1"/>
</dbReference>
<reference evidence="7 8" key="1">
    <citation type="submission" date="2014-02" db="EMBL/GenBank/DDBJ databases">
        <title>Single nucleus genome sequencing reveals high similarity among nuclei of an endomycorrhizal fungus.</title>
        <authorList>
            <person name="Lin K."/>
            <person name="Geurts R."/>
            <person name="Zhang Z."/>
            <person name="Limpens E."/>
            <person name="Saunders D.G."/>
            <person name="Mu D."/>
            <person name="Pang E."/>
            <person name="Cao H."/>
            <person name="Cha H."/>
            <person name="Lin T."/>
            <person name="Zhou Q."/>
            <person name="Shang Y."/>
            <person name="Li Y."/>
            <person name="Ivanov S."/>
            <person name="Sharma T."/>
            <person name="Velzen R.V."/>
            <person name="Ruijter N.D."/>
            <person name="Aanen D.K."/>
            <person name="Win J."/>
            <person name="Kamoun S."/>
            <person name="Bisseling T."/>
            <person name="Huang S."/>
        </authorList>
    </citation>
    <scope>NUCLEOTIDE SEQUENCE [LARGE SCALE GENOMIC DNA]</scope>
    <source>
        <strain evidence="8">DAOM197198w</strain>
    </source>
</reference>
<dbReference type="GO" id="GO:0016020">
    <property type="term" value="C:membrane"/>
    <property type="evidence" value="ECO:0007669"/>
    <property type="project" value="TreeGrafter"/>
</dbReference>
<dbReference type="PANTHER" id="PTHR24348:SF22">
    <property type="entry name" value="NON-SPECIFIC SERINE_THREONINE PROTEIN KINASE"/>
    <property type="match status" value="1"/>
</dbReference>
<dbReference type="GO" id="GO:0000407">
    <property type="term" value="C:phagophore assembly site"/>
    <property type="evidence" value="ECO:0007669"/>
    <property type="project" value="TreeGrafter"/>
</dbReference>
<evidence type="ECO:0000313" key="7">
    <source>
        <dbReference type="EMBL" id="EXX78141.1"/>
    </source>
</evidence>
<evidence type="ECO:0000256" key="4">
    <source>
        <dbReference type="ARBA" id="ARBA00022777"/>
    </source>
</evidence>
<dbReference type="Pfam" id="PF07714">
    <property type="entry name" value="PK_Tyr_Ser-Thr"/>
    <property type="match status" value="1"/>
</dbReference>
<organism evidence="7 8">
    <name type="scientific">Rhizophagus irregularis (strain DAOM 197198w)</name>
    <name type="common">Glomus intraradices</name>
    <dbReference type="NCBI Taxonomy" id="1432141"/>
    <lineage>
        <taxon>Eukaryota</taxon>
        <taxon>Fungi</taxon>
        <taxon>Fungi incertae sedis</taxon>
        <taxon>Mucoromycota</taxon>
        <taxon>Glomeromycotina</taxon>
        <taxon>Glomeromycetes</taxon>
        <taxon>Glomerales</taxon>
        <taxon>Glomeraceae</taxon>
        <taxon>Rhizophagus</taxon>
    </lineage>
</organism>
<dbReference type="OrthoDB" id="6718656at2759"/>